<evidence type="ECO:0000313" key="3">
    <source>
        <dbReference type="EMBL" id="EOZ93765.1"/>
    </source>
</evidence>
<evidence type="ECO:0000259" key="1">
    <source>
        <dbReference type="Pfam" id="PF00534"/>
    </source>
</evidence>
<dbReference type="STRING" id="1189612.A33Q_3711"/>
<organism evidence="3 4">
    <name type="scientific">Indibacter alkaliphilus (strain CCUG 57479 / KCTC 22604 / LW1)</name>
    <dbReference type="NCBI Taxonomy" id="1189612"/>
    <lineage>
        <taxon>Bacteria</taxon>
        <taxon>Pseudomonadati</taxon>
        <taxon>Bacteroidota</taxon>
        <taxon>Cytophagia</taxon>
        <taxon>Cytophagales</taxon>
        <taxon>Cyclobacteriaceae</taxon>
    </lineage>
</organism>
<dbReference type="Gene3D" id="3.40.50.2000">
    <property type="entry name" value="Glycogen Phosphorylase B"/>
    <property type="match status" value="2"/>
</dbReference>
<sequence length="351" mass="39555">MDFGGLERRVLITAIGFQQNPDVELEIFVLGSRGKTSDEISALGIQPKHFNSKIKIPNIKLIYALYRQFKLIRPDVVHTSSAEANFHGLIAAWLAGVPVRIGEEIGFPNHDWKWSLIFKAIYKLATKVIGISKAVKDRIVELGEVSADKVEVVYNPVSVTDSVSIKISVDPDAFIFVSICRLVPVKNLQTLILAFKELMSSELHEHPKLWIVGDGTEREKLEKQVHDLELNDHVIFWGFQMDVSPYLKAAQAFVLPSLSEGFSISLVEAMFCGLPCIVTNQGGPTEIIEDKETGFLIDPHNQDQILDTMRKMLHLPKDHRKTIGFKAQQAAKKYSVSNYINRLLEVYEDCR</sequence>
<keyword evidence="4" id="KW-1185">Reference proteome</keyword>
<name>S2D9V4_INDAL</name>
<accession>S2D9V4</accession>
<dbReference type="Proteomes" id="UP000006073">
    <property type="component" value="Unassembled WGS sequence"/>
</dbReference>
<dbReference type="AlphaFoldDB" id="S2D9V4"/>
<dbReference type="PANTHER" id="PTHR45947">
    <property type="entry name" value="SULFOQUINOVOSYL TRANSFERASE SQD2"/>
    <property type="match status" value="1"/>
</dbReference>
<feature type="domain" description="Glycosyltransferase subfamily 4-like N-terminal" evidence="2">
    <location>
        <begin position="3"/>
        <end position="159"/>
    </location>
</feature>
<feature type="domain" description="Glycosyl transferase family 1" evidence="1">
    <location>
        <begin position="169"/>
        <end position="323"/>
    </location>
</feature>
<dbReference type="eggNOG" id="COG0438">
    <property type="taxonomic scope" value="Bacteria"/>
</dbReference>
<dbReference type="SUPFAM" id="SSF53756">
    <property type="entry name" value="UDP-Glycosyltransferase/glycogen phosphorylase"/>
    <property type="match status" value="1"/>
</dbReference>
<protein>
    <submittedName>
        <fullName evidence="3">Glycosyltransferase</fullName>
    </submittedName>
</protein>
<proteinExistence type="predicted"/>
<dbReference type="InterPro" id="IPR001296">
    <property type="entry name" value="Glyco_trans_1"/>
</dbReference>
<dbReference type="EMBL" id="ALWO02000045">
    <property type="protein sequence ID" value="EOZ93765.1"/>
    <property type="molecule type" value="Genomic_DNA"/>
</dbReference>
<dbReference type="InterPro" id="IPR050194">
    <property type="entry name" value="Glycosyltransferase_grp1"/>
</dbReference>
<gene>
    <name evidence="3" type="ORF">A33Q_3711</name>
</gene>
<dbReference type="Pfam" id="PF00534">
    <property type="entry name" value="Glycos_transf_1"/>
    <property type="match status" value="1"/>
</dbReference>
<evidence type="ECO:0000259" key="2">
    <source>
        <dbReference type="Pfam" id="PF13439"/>
    </source>
</evidence>
<reference evidence="3 4" key="1">
    <citation type="journal article" date="2013" name="Genome Announc.">
        <title>Draft Genome Sequence of Indibacter alkaliphilus Strain LW1T, Isolated from Lonar Lake, a Haloalkaline Lake in the Buldana District of Maharashtra, India.</title>
        <authorList>
            <person name="Singh A."/>
            <person name="Kumar Jangir P."/>
            <person name="Sharma R."/>
            <person name="Singh A."/>
            <person name="Kumar Pinnaka A."/>
            <person name="Shivaji S."/>
        </authorList>
    </citation>
    <scope>NUCLEOTIDE SEQUENCE [LARGE SCALE GENOMIC DNA]</scope>
    <source>
        <strain evidence="4">CCUG 57479 / KCTC 22604 / LW1</strain>
    </source>
</reference>
<comment type="caution">
    <text evidence="3">The sequence shown here is derived from an EMBL/GenBank/DDBJ whole genome shotgun (WGS) entry which is preliminary data.</text>
</comment>
<dbReference type="InterPro" id="IPR028098">
    <property type="entry name" value="Glyco_trans_4-like_N"/>
</dbReference>
<dbReference type="PANTHER" id="PTHR45947:SF3">
    <property type="entry name" value="SULFOQUINOVOSYL TRANSFERASE SQD2"/>
    <property type="match status" value="1"/>
</dbReference>
<dbReference type="GO" id="GO:0016757">
    <property type="term" value="F:glycosyltransferase activity"/>
    <property type="evidence" value="ECO:0007669"/>
    <property type="project" value="InterPro"/>
</dbReference>
<dbReference type="Pfam" id="PF13439">
    <property type="entry name" value="Glyco_transf_4"/>
    <property type="match status" value="1"/>
</dbReference>
<evidence type="ECO:0000313" key="4">
    <source>
        <dbReference type="Proteomes" id="UP000006073"/>
    </source>
</evidence>